<comment type="function">
    <text evidence="13">Transfers and isomerizes the ribose moiety from AdoMet to the 7-aminomethyl group of 7-deazaguanine (preQ1-tRNA) to give epoxyqueuosine (oQ-tRNA).</text>
</comment>
<evidence type="ECO:0000256" key="3">
    <source>
        <dbReference type="ARBA" id="ARBA00011245"/>
    </source>
</evidence>
<comment type="catalytic activity">
    <reaction evidence="8 13">
        <text>7-aminomethyl-7-carbaguanosine(34) in tRNA + S-adenosyl-L-methionine = epoxyqueuosine(34) in tRNA + adenine + L-methionine + 2 H(+)</text>
        <dbReference type="Rhea" id="RHEA:32155"/>
        <dbReference type="Rhea" id="RHEA-COMP:10342"/>
        <dbReference type="Rhea" id="RHEA-COMP:18582"/>
        <dbReference type="ChEBI" id="CHEBI:15378"/>
        <dbReference type="ChEBI" id="CHEBI:16708"/>
        <dbReference type="ChEBI" id="CHEBI:57844"/>
        <dbReference type="ChEBI" id="CHEBI:59789"/>
        <dbReference type="ChEBI" id="CHEBI:82833"/>
        <dbReference type="ChEBI" id="CHEBI:194443"/>
        <dbReference type="EC" id="2.4.99.17"/>
    </reaction>
</comment>
<organism evidence="14 15">
    <name type="scientific">Shewanella insulae</name>
    <dbReference type="NCBI Taxonomy" id="2681496"/>
    <lineage>
        <taxon>Bacteria</taxon>
        <taxon>Pseudomonadati</taxon>
        <taxon>Pseudomonadota</taxon>
        <taxon>Gammaproteobacteria</taxon>
        <taxon>Alteromonadales</taxon>
        <taxon>Shewanellaceae</taxon>
        <taxon>Shewanella</taxon>
    </lineage>
</organism>
<dbReference type="FunFam" id="2.40.10.240:FF:000001">
    <property type="entry name" value="S-adenosylmethionine:tRNA ribosyltransferase-isomerase"/>
    <property type="match status" value="1"/>
</dbReference>
<dbReference type="NCBIfam" id="TIGR00113">
    <property type="entry name" value="queA"/>
    <property type="match status" value="1"/>
</dbReference>
<evidence type="ECO:0000256" key="1">
    <source>
        <dbReference type="ARBA" id="ARBA00004496"/>
    </source>
</evidence>
<keyword evidence="4 13" id="KW-0963">Cytoplasm</keyword>
<comment type="similarity">
    <text evidence="9 13">Belongs to the QueA family.</text>
</comment>
<keyword evidence="6 13" id="KW-0949">S-adenosyl-L-methionine</keyword>
<evidence type="ECO:0000256" key="9">
    <source>
        <dbReference type="ARBA" id="ARBA00061210"/>
    </source>
</evidence>
<dbReference type="Gene3D" id="2.40.10.240">
    <property type="entry name" value="QueA-like"/>
    <property type="match status" value="1"/>
</dbReference>
<protein>
    <recommendedName>
        <fullName evidence="11 13">S-adenosylmethionine:tRNA ribosyltransferase-isomerase</fullName>
        <ecNumber evidence="10 13">2.4.99.17</ecNumber>
    </recommendedName>
    <alternativeName>
        <fullName evidence="12 13">Queuosine biosynthesis protein QueA</fullName>
    </alternativeName>
</protein>
<dbReference type="NCBIfam" id="NF001140">
    <property type="entry name" value="PRK00147.1"/>
    <property type="match status" value="1"/>
</dbReference>
<dbReference type="AlphaFoldDB" id="A0A6L7I1C3"/>
<dbReference type="PANTHER" id="PTHR30307:SF0">
    <property type="entry name" value="S-ADENOSYLMETHIONINE:TRNA RIBOSYLTRANSFERASE-ISOMERASE"/>
    <property type="match status" value="1"/>
</dbReference>
<keyword evidence="14" id="KW-0413">Isomerase</keyword>
<evidence type="ECO:0000256" key="5">
    <source>
        <dbReference type="ARBA" id="ARBA00022679"/>
    </source>
</evidence>
<dbReference type="HAMAP" id="MF_00113">
    <property type="entry name" value="QueA"/>
    <property type="match status" value="1"/>
</dbReference>
<comment type="subunit">
    <text evidence="3 13">Monomer.</text>
</comment>
<evidence type="ECO:0000256" key="4">
    <source>
        <dbReference type="ARBA" id="ARBA00022490"/>
    </source>
</evidence>
<dbReference type="Gene3D" id="3.40.1780.10">
    <property type="entry name" value="QueA-like"/>
    <property type="match status" value="1"/>
</dbReference>
<keyword evidence="15" id="KW-1185">Reference proteome</keyword>
<dbReference type="InterPro" id="IPR042119">
    <property type="entry name" value="QueA_dom2"/>
</dbReference>
<keyword evidence="14" id="KW-0328">Glycosyltransferase</keyword>
<evidence type="ECO:0000256" key="8">
    <source>
        <dbReference type="ARBA" id="ARBA00052751"/>
    </source>
</evidence>
<evidence type="ECO:0000256" key="13">
    <source>
        <dbReference type="HAMAP-Rule" id="MF_00113"/>
    </source>
</evidence>
<keyword evidence="7 13" id="KW-0671">Queuosine biosynthesis</keyword>
<comment type="subcellular location">
    <subcellularLocation>
        <location evidence="1 13">Cytoplasm</location>
    </subcellularLocation>
</comment>
<sequence length="345" mass="37953">MRVADFSFDLPDELIARYPMPNRTASRLLTLDGNSGAVADKQFTDILEMVNPGDLMVFNNTRVIPARVFGQKQTGGKLEILVERMLDDKRILAHVRSSKSPKPGTIICLDGGYEMTMLARHDALFELELNSESSVLEVLEEVGHMPLPPYIDRPDEDADKERYQTVYNQSPGAVAAPTAGLHFDDGLLAALKAKGVNVAFVTLHVGAGTFQPVRVDSILDHKMHSEWAEVPQDVVDSIKATKAAGNRVIAVGTTSVRSLESAAKASEGELQAYSSDTDIFIYPGYEFQVVDAMVTNFHLPESTLIMLISAFAGFDEVKNAYQHAIAQKYRFFSYGDAMFVTKKAN</sequence>
<dbReference type="GO" id="GO:0051075">
    <property type="term" value="F:S-adenosylmethionine:tRNA ribosyltransferase-isomerase activity"/>
    <property type="evidence" value="ECO:0007669"/>
    <property type="project" value="UniProtKB-EC"/>
</dbReference>
<dbReference type="InterPro" id="IPR036100">
    <property type="entry name" value="QueA_sf"/>
</dbReference>
<reference evidence="14 15" key="1">
    <citation type="submission" date="2019-12" db="EMBL/GenBank/DDBJ databases">
        <title>Shewanella insulae sp. nov., isolated from a tidal flat.</title>
        <authorList>
            <person name="Yoon J.-H."/>
        </authorList>
    </citation>
    <scope>NUCLEOTIDE SEQUENCE [LARGE SCALE GENOMIC DNA]</scope>
    <source>
        <strain evidence="14 15">JBTF-M18</strain>
    </source>
</reference>
<comment type="caution">
    <text evidence="14">The sequence shown here is derived from an EMBL/GenBank/DDBJ whole genome shotgun (WGS) entry which is preliminary data.</text>
</comment>
<dbReference type="GO" id="GO:0008616">
    <property type="term" value="P:tRNA queuosine(34) biosynthetic process"/>
    <property type="evidence" value="ECO:0007669"/>
    <property type="project" value="UniProtKB-UniRule"/>
</dbReference>
<evidence type="ECO:0000313" key="14">
    <source>
        <dbReference type="EMBL" id="MXR70389.1"/>
    </source>
</evidence>
<evidence type="ECO:0000256" key="7">
    <source>
        <dbReference type="ARBA" id="ARBA00022785"/>
    </source>
</evidence>
<dbReference type="UniPathway" id="UPA00392"/>
<dbReference type="FunFam" id="3.40.1780.10:FF:000001">
    <property type="entry name" value="S-adenosylmethionine:tRNA ribosyltransferase-isomerase"/>
    <property type="match status" value="1"/>
</dbReference>
<evidence type="ECO:0000256" key="10">
    <source>
        <dbReference type="ARBA" id="ARBA00066503"/>
    </source>
</evidence>
<dbReference type="SUPFAM" id="SSF111337">
    <property type="entry name" value="QueA-like"/>
    <property type="match status" value="1"/>
</dbReference>
<gene>
    <name evidence="13 14" type="primary">queA</name>
    <name evidence="14" type="ORF">GNT65_17150</name>
</gene>
<dbReference type="InterPro" id="IPR003699">
    <property type="entry name" value="QueA"/>
</dbReference>
<dbReference type="Proteomes" id="UP000474778">
    <property type="component" value="Unassembled WGS sequence"/>
</dbReference>
<dbReference type="Pfam" id="PF02547">
    <property type="entry name" value="Queuosine_synth"/>
    <property type="match status" value="1"/>
</dbReference>
<evidence type="ECO:0000313" key="15">
    <source>
        <dbReference type="Proteomes" id="UP000474778"/>
    </source>
</evidence>
<evidence type="ECO:0000256" key="6">
    <source>
        <dbReference type="ARBA" id="ARBA00022691"/>
    </source>
</evidence>
<name>A0A6L7I1C3_9GAMM</name>
<evidence type="ECO:0000256" key="12">
    <source>
        <dbReference type="ARBA" id="ARBA00076160"/>
    </source>
</evidence>
<dbReference type="PANTHER" id="PTHR30307">
    <property type="entry name" value="S-ADENOSYLMETHIONINE:TRNA RIBOSYLTRANSFERASE-ISOMERASE"/>
    <property type="match status" value="1"/>
</dbReference>
<dbReference type="EMBL" id="WRPA01000018">
    <property type="protein sequence ID" value="MXR70389.1"/>
    <property type="molecule type" value="Genomic_DNA"/>
</dbReference>
<dbReference type="InterPro" id="IPR042118">
    <property type="entry name" value="QueA_dom1"/>
</dbReference>
<evidence type="ECO:0000256" key="2">
    <source>
        <dbReference type="ARBA" id="ARBA00004691"/>
    </source>
</evidence>
<proteinExistence type="inferred from homology"/>
<accession>A0A6L7I1C3</accession>
<dbReference type="EC" id="2.4.99.17" evidence="10 13"/>
<dbReference type="RefSeq" id="WP_160798417.1">
    <property type="nucleotide sequence ID" value="NZ_CANMWR010000019.1"/>
</dbReference>
<evidence type="ECO:0000256" key="11">
    <source>
        <dbReference type="ARBA" id="ARBA00069325"/>
    </source>
</evidence>
<keyword evidence="5 13" id="KW-0808">Transferase</keyword>
<comment type="pathway">
    <text evidence="2 13">tRNA modification; tRNA-queuosine biosynthesis.</text>
</comment>
<dbReference type="GO" id="GO:0005737">
    <property type="term" value="C:cytoplasm"/>
    <property type="evidence" value="ECO:0007669"/>
    <property type="project" value="UniProtKB-SubCell"/>
</dbReference>